<organism evidence="1 2">
    <name type="scientific">Aminicella lysinilytica</name>
    <dbReference type="NCBI Taxonomy" id="433323"/>
    <lineage>
        <taxon>Bacteria</taxon>
        <taxon>Bacillati</taxon>
        <taxon>Bacillota</taxon>
        <taxon>Clostridia</taxon>
        <taxon>Peptostreptococcales</taxon>
        <taxon>Anaerovoracaceae</taxon>
        <taxon>Aminicella</taxon>
    </lineage>
</organism>
<dbReference type="NCBIfam" id="NF004088">
    <property type="entry name" value="PRK05590.1"/>
    <property type="match status" value="1"/>
</dbReference>
<gene>
    <name evidence="1" type="ORF">EV211_10822</name>
</gene>
<dbReference type="SUPFAM" id="SSF103642">
    <property type="entry name" value="Sec-C motif"/>
    <property type="match status" value="1"/>
</dbReference>
<evidence type="ECO:0000313" key="1">
    <source>
        <dbReference type="EMBL" id="TDP58077.1"/>
    </source>
</evidence>
<dbReference type="OrthoDB" id="5872at2"/>
<dbReference type="Gene3D" id="3.10.450.50">
    <property type="match status" value="1"/>
</dbReference>
<dbReference type="PANTHER" id="PTHR33747">
    <property type="entry name" value="UPF0225 PROTEIN SCO1677"/>
    <property type="match status" value="1"/>
</dbReference>
<reference evidence="1 2" key="1">
    <citation type="submission" date="2019-03" db="EMBL/GenBank/DDBJ databases">
        <title>Genomic Encyclopedia of Type Strains, Phase IV (KMG-IV): sequencing the most valuable type-strain genomes for metagenomic binning, comparative biology and taxonomic classification.</title>
        <authorList>
            <person name="Goeker M."/>
        </authorList>
    </citation>
    <scope>NUCLEOTIDE SEQUENCE [LARGE SCALE GENOMIC DNA]</scope>
    <source>
        <strain evidence="1 2">DSM 28287</strain>
    </source>
</reference>
<name>A0A4R6Q7R6_9FIRM</name>
<dbReference type="InterPro" id="IPR004027">
    <property type="entry name" value="SEC_C_motif"/>
</dbReference>
<keyword evidence="2" id="KW-1185">Reference proteome</keyword>
<evidence type="ECO:0000313" key="2">
    <source>
        <dbReference type="Proteomes" id="UP000295500"/>
    </source>
</evidence>
<protein>
    <submittedName>
        <fullName evidence="1">SEC-C motif-containing protein</fullName>
    </submittedName>
</protein>
<sequence>MSLYEDWKNLLDNQTDDSFKDFWKEYSDGEVAIYTYILAHHRTHLKGKVSELAEKFSCRPVIFEGFLDGITSSLKKDIDVESIDEDSEIDLSVDFEKLYYNMHKADAAHLYELPQWEKVLDEEKRASIVKEYNKSKVYHAPKKPGRNDPCPCGSGKKYKNCCGKNL</sequence>
<comment type="caution">
    <text evidence="1">The sequence shown here is derived from an EMBL/GenBank/DDBJ whole genome shotgun (WGS) entry which is preliminary data.</text>
</comment>
<dbReference type="Pfam" id="PF02810">
    <property type="entry name" value="SEC-C"/>
    <property type="match status" value="1"/>
</dbReference>
<dbReference type="AlphaFoldDB" id="A0A4R6Q7R6"/>
<dbReference type="RefSeq" id="WP_133528008.1">
    <property type="nucleotide sequence ID" value="NZ_SNXO01000008.1"/>
</dbReference>
<dbReference type="EMBL" id="SNXO01000008">
    <property type="protein sequence ID" value="TDP58077.1"/>
    <property type="molecule type" value="Genomic_DNA"/>
</dbReference>
<dbReference type="Proteomes" id="UP000295500">
    <property type="component" value="Unassembled WGS sequence"/>
</dbReference>
<dbReference type="PANTHER" id="PTHR33747:SF1">
    <property type="entry name" value="ADENYLATE CYCLASE-ASSOCIATED CAP C-TERMINAL DOMAIN-CONTAINING PROTEIN"/>
    <property type="match status" value="1"/>
</dbReference>
<proteinExistence type="predicted"/>
<accession>A0A4R6Q7R6</accession>